<gene>
    <name evidence="1" type="ORF">PPNO1_LOCUS5615</name>
</gene>
<dbReference type="EMBL" id="CALLCH030000013">
    <property type="protein sequence ID" value="CAI4215942.1"/>
    <property type="molecule type" value="Genomic_DNA"/>
</dbReference>
<accession>A0A9P1H4P4</accession>
<keyword evidence="2" id="KW-1185">Reference proteome</keyword>
<dbReference type="Proteomes" id="UP000838763">
    <property type="component" value="Unassembled WGS sequence"/>
</dbReference>
<reference evidence="1" key="1">
    <citation type="submission" date="2022-11" db="EMBL/GenBank/DDBJ databases">
        <authorList>
            <person name="Scott C."/>
            <person name="Bruce N."/>
        </authorList>
    </citation>
    <scope>NUCLEOTIDE SEQUENCE</scope>
</reference>
<comment type="caution">
    <text evidence="1">The sequence shown here is derived from an EMBL/GenBank/DDBJ whole genome shotgun (WGS) entry which is preliminary data.</text>
</comment>
<dbReference type="AlphaFoldDB" id="A0A9P1H4P4"/>
<evidence type="ECO:0000313" key="2">
    <source>
        <dbReference type="Proteomes" id="UP000838763"/>
    </source>
</evidence>
<organism evidence="1 2">
    <name type="scientific">Parascedosporium putredinis</name>
    <dbReference type="NCBI Taxonomy" id="1442378"/>
    <lineage>
        <taxon>Eukaryota</taxon>
        <taxon>Fungi</taxon>
        <taxon>Dikarya</taxon>
        <taxon>Ascomycota</taxon>
        <taxon>Pezizomycotina</taxon>
        <taxon>Sordariomycetes</taxon>
        <taxon>Hypocreomycetidae</taxon>
        <taxon>Microascales</taxon>
        <taxon>Microascaceae</taxon>
        <taxon>Parascedosporium</taxon>
    </lineage>
</organism>
<name>A0A9P1H4P4_9PEZI</name>
<protein>
    <submittedName>
        <fullName evidence="1">Uncharacterized protein</fullName>
    </submittedName>
</protein>
<sequence length="72" mass="8488">MPRTCTFPTYNLEKSVLEGWLSQTFNDQITADVINGQYVFNIPDNRELTEVMRKSIRKLRGKMQWPPKIENV</sequence>
<evidence type="ECO:0000313" key="1">
    <source>
        <dbReference type="EMBL" id="CAI4215942.1"/>
    </source>
</evidence>
<proteinExistence type="predicted"/>